<feature type="domain" description="C2" evidence="9">
    <location>
        <begin position="625"/>
        <end position="764"/>
    </location>
</feature>
<evidence type="ECO:0000313" key="10">
    <source>
        <dbReference type="EMBL" id="KAK9104904.1"/>
    </source>
</evidence>
<name>A0AAP0FEN8_9MAGN</name>
<comment type="similarity">
    <text evidence="2">Belongs to the MCTP family.</text>
</comment>
<protein>
    <recommendedName>
        <fullName evidence="9">C2 domain-containing protein</fullName>
    </recommendedName>
</protein>
<evidence type="ECO:0000256" key="5">
    <source>
        <dbReference type="ARBA" id="ARBA00022989"/>
    </source>
</evidence>
<evidence type="ECO:0000256" key="6">
    <source>
        <dbReference type="ARBA" id="ARBA00023136"/>
    </source>
</evidence>
<dbReference type="InterPro" id="IPR035892">
    <property type="entry name" value="C2_domain_sf"/>
</dbReference>
<evidence type="ECO:0000256" key="1">
    <source>
        <dbReference type="ARBA" id="ARBA00004141"/>
    </source>
</evidence>
<gene>
    <name evidence="10" type="ORF">Scep_021748</name>
</gene>
<dbReference type="PANTHER" id="PTHR31425:SF36">
    <property type="entry name" value="PROTEIN QUIRKY"/>
    <property type="match status" value="1"/>
</dbReference>
<proteinExistence type="inferred from homology"/>
<dbReference type="CDD" id="cd08379">
    <property type="entry name" value="C2D_MCTP_PRT_plant"/>
    <property type="match status" value="1"/>
</dbReference>
<sequence>MTTSPPPAPPKLQPPTTVRKLIVEVVDARDLLPKDGQGSSSPYVVADFDGQRKRTSTKYRDLNPVWNEKLEFIVTDPSTMEDEELEIEVYNDKKMLNGGGVTRKNHFLGRVKLYGTQFWRRGDEGLIYFQLEKKSVFSWIRGEIGLKIYYYDEQVEEQRPPEGEPPPPPPENQPAEGVPPHSVPMVTFMSAETMEVQVGPTEIAREVADLTPPMVTVEQSSPPPAIDVPPDPSVQDVGIYSFPPSEMRFPPEVRKMQTNLVGSSERVNKVVRRSPTPNNNYSSEFSPRAIPGRFPGETERINAYDLVEPMQYLFVRIVKARGLSSMDNPHVKIRAGPHLKKSKPPTLRLAGDAAGIVEWNQVFGLPPNRPDSGVATLEISVWDSTEQFLGGVCLDLSDVPVRDPPESPLAPQWYRLEGGDDPQNPNSRVSGDIQLSVWIGTQADDAFPESWSSDVPGVAHTRSKVYQSPKLWYLRITVIEAQDIHFTNTNSPSSLQVPTAINNFDIRVKAQLGFQSARTRRGVISNASFFWNEDLILVAGEPLEDHLILLIEDRAGKEAVLLGHTITPLSSIEQRLDERHVGSKWLSLEGGSTVMNGTGGGFCGRINVRMCLEGGYHVLDEAAHVCSDYRPTAKQLWKPAIGVLELGILGARGLLPMKTKGSSTTTKGSTDAYCVAKYGKKWVRTKTIADSFDPRWNEQYTWQVYDPCTVLTIGVFDNWRMFADVVDDNPNNNGATNRPLDYTIGKVRIRVSTLESNKVYTYSYPLVILRSSGLKKMGEIELAVRFACPYLLPDTCAVYGQPMLPRMHYIRPIGVNQQEALRGAATRIVSVWLARSEPPLGPEVVRYMLDADSHVWSIRRSKANWLRMVVVLGWVVGLARWVDDIRRWRNPVTTVLVHVLYLVLVWYPDLIVPTGFLYVFLIGVWYYRFRPRVPTGGMDVRLSQADRVDPDELDEEFDPIPSIKPAEVIRMRYDRLRVVAGKVQRVLGDIATQGERVEALVSWRDPRATRLFIGVCLVVAVVLYIVPAKMVAVALGFYFLRHPMFRDPSPPASLNFFRRLPSLSDRLM</sequence>
<dbReference type="InterPro" id="IPR013583">
    <property type="entry name" value="MCTP_C"/>
</dbReference>
<dbReference type="Pfam" id="PF00168">
    <property type="entry name" value="C2"/>
    <property type="match status" value="4"/>
</dbReference>
<dbReference type="PANTHER" id="PTHR31425">
    <property type="entry name" value="PHOSPHORIBOSYLANTHRANILATE TRANSFERASE ISOFORM 1"/>
    <property type="match status" value="1"/>
</dbReference>
<evidence type="ECO:0000313" key="11">
    <source>
        <dbReference type="Proteomes" id="UP001419268"/>
    </source>
</evidence>
<dbReference type="InterPro" id="IPR047259">
    <property type="entry name" value="QUIRKY-like"/>
</dbReference>
<keyword evidence="11" id="KW-1185">Reference proteome</keyword>
<organism evidence="10 11">
    <name type="scientific">Stephania cephalantha</name>
    <dbReference type="NCBI Taxonomy" id="152367"/>
    <lineage>
        <taxon>Eukaryota</taxon>
        <taxon>Viridiplantae</taxon>
        <taxon>Streptophyta</taxon>
        <taxon>Embryophyta</taxon>
        <taxon>Tracheophyta</taxon>
        <taxon>Spermatophyta</taxon>
        <taxon>Magnoliopsida</taxon>
        <taxon>Ranunculales</taxon>
        <taxon>Menispermaceae</taxon>
        <taxon>Menispermoideae</taxon>
        <taxon>Cissampelideae</taxon>
        <taxon>Stephania</taxon>
    </lineage>
</organism>
<evidence type="ECO:0000256" key="7">
    <source>
        <dbReference type="SAM" id="MobiDB-lite"/>
    </source>
</evidence>
<reference evidence="10 11" key="1">
    <citation type="submission" date="2024-01" db="EMBL/GenBank/DDBJ databases">
        <title>Genome assemblies of Stephania.</title>
        <authorList>
            <person name="Yang L."/>
        </authorList>
    </citation>
    <scope>NUCLEOTIDE SEQUENCE [LARGE SCALE GENOMIC DNA]</scope>
    <source>
        <strain evidence="10">JXDWG</strain>
        <tissue evidence="10">Leaf</tissue>
    </source>
</reference>
<dbReference type="InterPro" id="IPR047255">
    <property type="entry name" value="C2D_MCTP_PRT_plant"/>
</dbReference>
<dbReference type="InterPro" id="IPR047258">
    <property type="entry name" value="C2C_MCTP_PRT_plant"/>
</dbReference>
<comment type="caution">
    <text evidence="10">The sequence shown here is derived from an EMBL/GenBank/DDBJ whole genome shotgun (WGS) entry which is preliminary data.</text>
</comment>
<dbReference type="SMART" id="SM00239">
    <property type="entry name" value="C2"/>
    <property type="match status" value="4"/>
</dbReference>
<comment type="subcellular location">
    <subcellularLocation>
        <location evidence="1">Membrane</location>
        <topology evidence="1">Multi-pass membrane protein</topology>
    </subcellularLocation>
</comment>
<dbReference type="CDD" id="cd04022">
    <property type="entry name" value="C2A_MCTP_PRT_plant"/>
    <property type="match status" value="1"/>
</dbReference>
<dbReference type="FunFam" id="2.60.40.150:FF:000090">
    <property type="entry name" value="C2 domain-containing protein"/>
    <property type="match status" value="1"/>
</dbReference>
<dbReference type="GO" id="GO:0016020">
    <property type="term" value="C:membrane"/>
    <property type="evidence" value="ECO:0007669"/>
    <property type="project" value="UniProtKB-SubCell"/>
</dbReference>
<dbReference type="InterPro" id="IPR000008">
    <property type="entry name" value="C2_dom"/>
</dbReference>
<dbReference type="EMBL" id="JBBNAG010000009">
    <property type="protein sequence ID" value="KAK9104904.1"/>
    <property type="molecule type" value="Genomic_DNA"/>
</dbReference>
<dbReference type="Proteomes" id="UP001419268">
    <property type="component" value="Unassembled WGS sequence"/>
</dbReference>
<dbReference type="AlphaFoldDB" id="A0AAP0FEN8"/>
<dbReference type="PROSITE" id="PS50004">
    <property type="entry name" value="C2"/>
    <property type="match status" value="4"/>
</dbReference>
<keyword evidence="5 8" id="KW-1133">Transmembrane helix</keyword>
<evidence type="ECO:0000256" key="4">
    <source>
        <dbReference type="ARBA" id="ARBA00022737"/>
    </source>
</evidence>
<accession>A0AAP0FEN8</accession>
<keyword evidence="4" id="KW-0677">Repeat</keyword>
<evidence type="ECO:0000256" key="2">
    <source>
        <dbReference type="ARBA" id="ARBA00007923"/>
    </source>
</evidence>
<evidence type="ECO:0000256" key="3">
    <source>
        <dbReference type="ARBA" id="ARBA00022692"/>
    </source>
</evidence>
<evidence type="ECO:0000256" key="8">
    <source>
        <dbReference type="SAM" id="Phobius"/>
    </source>
</evidence>
<keyword evidence="3 8" id="KW-0812">Transmembrane</keyword>
<dbReference type="SUPFAM" id="SSF49562">
    <property type="entry name" value="C2 domain (Calcium/lipid-binding domain, CaLB)"/>
    <property type="match status" value="4"/>
</dbReference>
<dbReference type="Gene3D" id="2.60.40.150">
    <property type="entry name" value="C2 domain"/>
    <property type="match status" value="4"/>
</dbReference>
<keyword evidence="6 8" id="KW-0472">Membrane</keyword>
<feature type="domain" description="C2" evidence="9">
    <location>
        <begin position="294"/>
        <end position="414"/>
    </location>
</feature>
<feature type="domain" description="C2" evidence="9">
    <location>
        <begin position="2"/>
        <end position="128"/>
    </location>
</feature>
<feature type="transmembrane region" description="Helical" evidence="8">
    <location>
        <begin position="1011"/>
        <end position="1040"/>
    </location>
</feature>
<dbReference type="Pfam" id="PF08372">
    <property type="entry name" value="PRT_C"/>
    <property type="match status" value="1"/>
</dbReference>
<feature type="transmembrane region" description="Helical" evidence="8">
    <location>
        <begin position="902"/>
        <end position="927"/>
    </location>
</feature>
<feature type="compositionally biased region" description="Pro residues" evidence="7">
    <location>
        <begin position="163"/>
        <end position="172"/>
    </location>
</feature>
<feature type="region of interest" description="Disordered" evidence="7">
    <location>
        <begin position="155"/>
        <end position="182"/>
    </location>
</feature>
<dbReference type="CDD" id="cd04019">
    <property type="entry name" value="C2C_MCTP_PRT_plant"/>
    <property type="match status" value="1"/>
</dbReference>
<evidence type="ECO:0000259" key="9">
    <source>
        <dbReference type="PROSITE" id="PS50004"/>
    </source>
</evidence>
<feature type="domain" description="C2" evidence="9">
    <location>
        <begin position="452"/>
        <end position="586"/>
    </location>
</feature>